<sequence>MREAVVSMPEFPTLLADLSIRGSAKAREKVGVLMRKMMEADLDCYVEGNPLVH</sequence>
<accession>A0AAV9C3P2</accession>
<protein>
    <submittedName>
        <fullName evidence="1">Uncharacterized protein</fullName>
    </submittedName>
</protein>
<reference evidence="1" key="1">
    <citation type="journal article" date="2023" name="Nat. Commun.">
        <title>Diploid and tetraploid genomes of Acorus and the evolution of monocots.</title>
        <authorList>
            <person name="Ma L."/>
            <person name="Liu K.W."/>
            <person name="Li Z."/>
            <person name="Hsiao Y.Y."/>
            <person name="Qi Y."/>
            <person name="Fu T."/>
            <person name="Tang G.D."/>
            <person name="Zhang D."/>
            <person name="Sun W.H."/>
            <person name="Liu D.K."/>
            <person name="Li Y."/>
            <person name="Chen G.Z."/>
            <person name="Liu X.D."/>
            <person name="Liao X.Y."/>
            <person name="Jiang Y.T."/>
            <person name="Yu X."/>
            <person name="Hao Y."/>
            <person name="Huang J."/>
            <person name="Zhao X.W."/>
            <person name="Ke S."/>
            <person name="Chen Y.Y."/>
            <person name="Wu W.L."/>
            <person name="Hsu J.L."/>
            <person name="Lin Y.F."/>
            <person name="Huang M.D."/>
            <person name="Li C.Y."/>
            <person name="Huang L."/>
            <person name="Wang Z.W."/>
            <person name="Zhao X."/>
            <person name="Zhong W.Y."/>
            <person name="Peng D.H."/>
            <person name="Ahmad S."/>
            <person name="Lan S."/>
            <person name="Zhang J.S."/>
            <person name="Tsai W.C."/>
            <person name="Van de Peer Y."/>
            <person name="Liu Z.J."/>
        </authorList>
    </citation>
    <scope>NUCLEOTIDE SEQUENCE</scope>
    <source>
        <strain evidence="1">CP</strain>
    </source>
</reference>
<reference evidence="1" key="2">
    <citation type="submission" date="2023-06" db="EMBL/GenBank/DDBJ databases">
        <authorList>
            <person name="Ma L."/>
            <person name="Liu K.-W."/>
            <person name="Li Z."/>
            <person name="Hsiao Y.-Y."/>
            <person name="Qi Y."/>
            <person name="Fu T."/>
            <person name="Tang G."/>
            <person name="Zhang D."/>
            <person name="Sun W.-H."/>
            <person name="Liu D.-K."/>
            <person name="Li Y."/>
            <person name="Chen G.-Z."/>
            <person name="Liu X.-D."/>
            <person name="Liao X.-Y."/>
            <person name="Jiang Y.-T."/>
            <person name="Yu X."/>
            <person name="Hao Y."/>
            <person name="Huang J."/>
            <person name="Zhao X.-W."/>
            <person name="Ke S."/>
            <person name="Chen Y.-Y."/>
            <person name="Wu W.-L."/>
            <person name="Hsu J.-L."/>
            <person name="Lin Y.-F."/>
            <person name="Huang M.-D."/>
            <person name="Li C.-Y."/>
            <person name="Huang L."/>
            <person name="Wang Z.-W."/>
            <person name="Zhao X."/>
            <person name="Zhong W.-Y."/>
            <person name="Peng D.-H."/>
            <person name="Ahmad S."/>
            <person name="Lan S."/>
            <person name="Zhang J.-S."/>
            <person name="Tsai W.-C."/>
            <person name="Van De Peer Y."/>
            <person name="Liu Z.-J."/>
        </authorList>
    </citation>
    <scope>NUCLEOTIDE SEQUENCE</scope>
    <source>
        <strain evidence="1">CP</strain>
        <tissue evidence="1">Leaves</tissue>
    </source>
</reference>
<evidence type="ECO:0000313" key="2">
    <source>
        <dbReference type="Proteomes" id="UP001180020"/>
    </source>
</evidence>
<organism evidence="1 2">
    <name type="scientific">Acorus calamus</name>
    <name type="common">Sweet flag</name>
    <dbReference type="NCBI Taxonomy" id="4465"/>
    <lineage>
        <taxon>Eukaryota</taxon>
        <taxon>Viridiplantae</taxon>
        <taxon>Streptophyta</taxon>
        <taxon>Embryophyta</taxon>
        <taxon>Tracheophyta</taxon>
        <taxon>Spermatophyta</taxon>
        <taxon>Magnoliopsida</taxon>
        <taxon>Liliopsida</taxon>
        <taxon>Acoraceae</taxon>
        <taxon>Acorus</taxon>
    </lineage>
</organism>
<dbReference type="Proteomes" id="UP001180020">
    <property type="component" value="Unassembled WGS sequence"/>
</dbReference>
<comment type="caution">
    <text evidence="1">The sequence shown here is derived from an EMBL/GenBank/DDBJ whole genome shotgun (WGS) entry which is preliminary data.</text>
</comment>
<keyword evidence="2" id="KW-1185">Reference proteome</keyword>
<name>A0AAV9C3P2_ACOCL</name>
<evidence type="ECO:0000313" key="1">
    <source>
        <dbReference type="EMBL" id="KAK1282828.1"/>
    </source>
</evidence>
<proteinExistence type="predicted"/>
<gene>
    <name evidence="1" type="ORF">QJS10_CPB22g01080</name>
</gene>
<dbReference type="EMBL" id="JAUJYO010000022">
    <property type="protein sequence ID" value="KAK1282828.1"/>
    <property type="molecule type" value="Genomic_DNA"/>
</dbReference>
<dbReference type="AlphaFoldDB" id="A0AAV9C3P2"/>